<keyword evidence="2" id="KW-1185">Reference proteome</keyword>
<dbReference type="AlphaFoldDB" id="A0AAV2Z2C1"/>
<proteinExistence type="predicted"/>
<name>A0AAV2Z2C1_9STRA</name>
<organism evidence="1 2">
    <name type="scientific">Lagenidium giganteum</name>
    <dbReference type="NCBI Taxonomy" id="4803"/>
    <lineage>
        <taxon>Eukaryota</taxon>
        <taxon>Sar</taxon>
        <taxon>Stramenopiles</taxon>
        <taxon>Oomycota</taxon>
        <taxon>Peronosporomycetes</taxon>
        <taxon>Pythiales</taxon>
        <taxon>Pythiaceae</taxon>
    </lineage>
</organism>
<evidence type="ECO:0000313" key="2">
    <source>
        <dbReference type="Proteomes" id="UP001146120"/>
    </source>
</evidence>
<dbReference type="EMBL" id="DAKRPA010000081">
    <property type="protein sequence ID" value="DAZ99533.1"/>
    <property type="molecule type" value="Genomic_DNA"/>
</dbReference>
<reference evidence="1" key="2">
    <citation type="journal article" date="2023" name="Microbiol Resour">
        <title>Decontamination and Annotation of the Draft Genome Sequence of the Oomycete Lagenidium giganteum ARSEF 373.</title>
        <authorList>
            <person name="Morgan W.R."/>
            <person name="Tartar A."/>
        </authorList>
    </citation>
    <scope>NUCLEOTIDE SEQUENCE</scope>
    <source>
        <strain evidence="1">ARSEF 373</strain>
    </source>
</reference>
<sequence length="131" mass="14732">MGTVSQGPTKQKAYDRYYNEMAKSDFVQGQKRKALIQKVSLDEASTASLANLFAQVMGKNREYEYDEITKKLTKAAEKPIKGKQSIGDVYSMMGADTPKSAKKPINKSTMYPSVREAMTPKRKEHICSRNN</sequence>
<reference evidence="1" key="1">
    <citation type="submission" date="2022-11" db="EMBL/GenBank/DDBJ databases">
        <authorList>
            <person name="Morgan W.R."/>
            <person name="Tartar A."/>
        </authorList>
    </citation>
    <scope>NUCLEOTIDE SEQUENCE</scope>
    <source>
        <strain evidence="1">ARSEF 373</strain>
    </source>
</reference>
<comment type="caution">
    <text evidence="1">The sequence shown here is derived from an EMBL/GenBank/DDBJ whole genome shotgun (WGS) entry which is preliminary data.</text>
</comment>
<accession>A0AAV2Z2C1</accession>
<gene>
    <name evidence="1" type="ORF">N0F65_005405</name>
</gene>
<evidence type="ECO:0000313" key="1">
    <source>
        <dbReference type="EMBL" id="DAZ99533.1"/>
    </source>
</evidence>
<dbReference type="Proteomes" id="UP001146120">
    <property type="component" value="Unassembled WGS sequence"/>
</dbReference>
<protein>
    <submittedName>
        <fullName evidence="1">Uncharacterized protein</fullName>
    </submittedName>
</protein>